<name>A0A4Y2BVL4_ARAVE</name>
<accession>A0A4Y2BVL4</accession>
<evidence type="ECO:0000313" key="2">
    <source>
        <dbReference type="Proteomes" id="UP000499080"/>
    </source>
</evidence>
<comment type="caution">
    <text evidence="1">The sequence shown here is derived from an EMBL/GenBank/DDBJ whole genome shotgun (WGS) entry which is preliminary data.</text>
</comment>
<organism evidence="1 2">
    <name type="scientific">Araneus ventricosus</name>
    <name type="common">Orbweaver spider</name>
    <name type="synonym">Epeira ventricosa</name>
    <dbReference type="NCBI Taxonomy" id="182803"/>
    <lineage>
        <taxon>Eukaryota</taxon>
        <taxon>Metazoa</taxon>
        <taxon>Ecdysozoa</taxon>
        <taxon>Arthropoda</taxon>
        <taxon>Chelicerata</taxon>
        <taxon>Arachnida</taxon>
        <taxon>Araneae</taxon>
        <taxon>Araneomorphae</taxon>
        <taxon>Entelegynae</taxon>
        <taxon>Araneoidea</taxon>
        <taxon>Araneidae</taxon>
        <taxon>Araneus</taxon>
    </lineage>
</organism>
<dbReference type="AlphaFoldDB" id="A0A4Y2BVL4"/>
<gene>
    <name evidence="1" type="ORF">AVEN_265331_1</name>
</gene>
<evidence type="ECO:0000313" key="1">
    <source>
        <dbReference type="EMBL" id="GBL95973.1"/>
    </source>
</evidence>
<protein>
    <submittedName>
        <fullName evidence="1">Uncharacterized protein</fullName>
    </submittedName>
</protein>
<dbReference type="OrthoDB" id="6914691at2759"/>
<proteinExistence type="predicted"/>
<dbReference type="EMBL" id="BGPR01161039">
    <property type="protein sequence ID" value="GBL95973.1"/>
    <property type="molecule type" value="Genomic_DNA"/>
</dbReference>
<keyword evidence="2" id="KW-1185">Reference proteome</keyword>
<sequence length="117" mass="13288">MTFPKNGRRCQLVRVAKNSFGMNHEVIKLIYQHGIVPFFIYGSLVWDRSISQSRTTTTIKTSLSYEAVFVLPGVLSIDLEIQLNNEVSFPFGGHPSPDIINGPLWDIPNPRLLQKFK</sequence>
<reference evidence="1 2" key="1">
    <citation type="journal article" date="2019" name="Sci. Rep.">
        <title>Orb-weaving spider Araneus ventricosus genome elucidates the spidroin gene catalogue.</title>
        <authorList>
            <person name="Kono N."/>
            <person name="Nakamura H."/>
            <person name="Ohtoshi R."/>
            <person name="Moran D.A.P."/>
            <person name="Shinohara A."/>
            <person name="Yoshida Y."/>
            <person name="Fujiwara M."/>
            <person name="Mori M."/>
            <person name="Tomita M."/>
            <person name="Arakawa K."/>
        </authorList>
    </citation>
    <scope>NUCLEOTIDE SEQUENCE [LARGE SCALE GENOMIC DNA]</scope>
</reference>
<dbReference type="Proteomes" id="UP000499080">
    <property type="component" value="Unassembled WGS sequence"/>
</dbReference>